<reference evidence="2" key="1">
    <citation type="journal article" date="2022" name="Mol. Ecol. Resour.">
        <title>The genomes of chicory, endive, great burdock and yacon provide insights into Asteraceae palaeo-polyploidization history and plant inulin production.</title>
        <authorList>
            <person name="Fan W."/>
            <person name="Wang S."/>
            <person name="Wang H."/>
            <person name="Wang A."/>
            <person name="Jiang F."/>
            <person name="Liu H."/>
            <person name="Zhao H."/>
            <person name="Xu D."/>
            <person name="Zhang Y."/>
        </authorList>
    </citation>
    <scope>NUCLEOTIDE SEQUENCE [LARGE SCALE GENOMIC DNA]</scope>
    <source>
        <strain evidence="2">cv. Yunnan</strain>
    </source>
</reference>
<comment type="caution">
    <text evidence="1">The sequence shown here is derived from an EMBL/GenBank/DDBJ whole genome shotgun (WGS) entry which is preliminary data.</text>
</comment>
<organism evidence="1 2">
    <name type="scientific">Smallanthus sonchifolius</name>
    <dbReference type="NCBI Taxonomy" id="185202"/>
    <lineage>
        <taxon>Eukaryota</taxon>
        <taxon>Viridiplantae</taxon>
        <taxon>Streptophyta</taxon>
        <taxon>Embryophyta</taxon>
        <taxon>Tracheophyta</taxon>
        <taxon>Spermatophyta</taxon>
        <taxon>Magnoliopsida</taxon>
        <taxon>eudicotyledons</taxon>
        <taxon>Gunneridae</taxon>
        <taxon>Pentapetalae</taxon>
        <taxon>asterids</taxon>
        <taxon>campanulids</taxon>
        <taxon>Asterales</taxon>
        <taxon>Asteraceae</taxon>
        <taxon>Asteroideae</taxon>
        <taxon>Heliantheae alliance</taxon>
        <taxon>Millerieae</taxon>
        <taxon>Smallanthus</taxon>
    </lineage>
</organism>
<accession>A0ACB9IBR3</accession>
<dbReference type="EMBL" id="CM042026">
    <property type="protein sequence ID" value="KAI3805262.1"/>
    <property type="molecule type" value="Genomic_DNA"/>
</dbReference>
<sequence>MMNHPHFDEKLDSLHAAIVSRVSLPKSEGQEDEHLLENFHSSRAIRKLILECPSFASTLWEKTFKGNCKTLAQGHSAMVVGAYLETSDPKTLKLAKKEMQPLLDQGLLKLPDNSQPRK</sequence>
<keyword evidence="2" id="KW-1185">Reference proteome</keyword>
<gene>
    <name evidence="1" type="ORF">L1987_27479</name>
</gene>
<evidence type="ECO:0000313" key="1">
    <source>
        <dbReference type="EMBL" id="KAI3805262.1"/>
    </source>
</evidence>
<proteinExistence type="predicted"/>
<protein>
    <submittedName>
        <fullName evidence="1">Uncharacterized protein</fullName>
    </submittedName>
</protein>
<dbReference type="Proteomes" id="UP001056120">
    <property type="component" value="Linkage Group LG09"/>
</dbReference>
<evidence type="ECO:0000313" key="2">
    <source>
        <dbReference type="Proteomes" id="UP001056120"/>
    </source>
</evidence>
<name>A0ACB9IBR3_9ASTR</name>
<reference evidence="1 2" key="2">
    <citation type="journal article" date="2022" name="Mol. Ecol. Resour.">
        <title>The genomes of chicory, endive, great burdock and yacon provide insights into Asteraceae paleo-polyploidization history and plant inulin production.</title>
        <authorList>
            <person name="Fan W."/>
            <person name="Wang S."/>
            <person name="Wang H."/>
            <person name="Wang A."/>
            <person name="Jiang F."/>
            <person name="Liu H."/>
            <person name="Zhao H."/>
            <person name="Xu D."/>
            <person name="Zhang Y."/>
        </authorList>
    </citation>
    <scope>NUCLEOTIDE SEQUENCE [LARGE SCALE GENOMIC DNA]</scope>
    <source>
        <strain evidence="2">cv. Yunnan</strain>
        <tissue evidence="1">Leaves</tissue>
    </source>
</reference>